<accession>A0A160DGB2</accession>
<name>A0A160DGB2_9CAUD</name>
<evidence type="ECO:0000313" key="2">
    <source>
        <dbReference type="Proteomes" id="UP000202160"/>
    </source>
</evidence>
<protein>
    <submittedName>
        <fullName evidence="1">Uncharacterized protein</fullName>
    </submittedName>
</protein>
<dbReference type="OrthoDB" id="29098at10239"/>
<organism evidence="1 2">
    <name type="scientific">Gordonia phage Soups</name>
    <dbReference type="NCBI Taxonomy" id="1838079"/>
    <lineage>
        <taxon>Viruses</taxon>
        <taxon>Duplodnaviria</taxon>
        <taxon>Heunggongvirae</taxon>
        <taxon>Uroviricota</taxon>
        <taxon>Caudoviricetes</taxon>
        <taxon>Soupsvirus</taxon>
        <taxon>Soupsvirus soups</taxon>
    </lineage>
</organism>
<dbReference type="KEGG" id="vg:28378746"/>
<dbReference type="EMBL" id="KU998249">
    <property type="protein sequence ID" value="ANA87029.1"/>
    <property type="molecule type" value="Genomic_DNA"/>
</dbReference>
<gene>
    <name evidence="1" type="primary">94</name>
    <name evidence="1" type="ORF">PBI_SOUPS_94</name>
</gene>
<reference evidence="1 2" key="1">
    <citation type="submission" date="2016-03" db="EMBL/GenBank/DDBJ databases">
        <authorList>
            <person name="Montgomery M.T."/>
            <person name="Guerrero C.A."/>
            <person name="Mavrich T.N."/>
            <person name="Pope W.H."/>
            <person name="Garlena R.A."/>
            <person name="Russell D.A."/>
            <person name="Jacobs-Sera D."/>
            <person name="Hendrix R.W."/>
            <person name="Hatfull G.F."/>
        </authorList>
    </citation>
    <scope>NUCLEOTIDE SEQUENCE [LARGE SCALE GENOMIC DNA]</scope>
</reference>
<dbReference type="Proteomes" id="UP000202160">
    <property type="component" value="Segment"/>
</dbReference>
<dbReference type="RefSeq" id="YP_009269392.1">
    <property type="nucleotide sequence ID" value="NC_030698.1"/>
</dbReference>
<evidence type="ECO:0000313" key="1">
    <source>
        <dbReference type="EMBL" id="ANA87029.1"/>
    </source>
</evidence>
<keyword evidence="2" id="KW-1185">Reference proteome</keyword>
<dbReference type="GeneID" id="28378746"/>
<proteinExistence type="predicted"/>
<sequence length="39" mass="4767">MMESRFYMTMIMIEEVLTFSTQDTYQIPMFVNMTVEVDY</sequence>